<dbReference type="Proteomes" id="UP000637383">
    <property type="component" value="Unassembled WGS sequence"/>
</dbReference>
<evidence type="ECO:0000256" key="1">
    <source>
        <dbReference type="SAM" id="Coils"/>
    </source>
</evidence>
<proteinExistence type="predicted"/>
<gene>
    <name evidence="3" type="ORF">H6H03_21475</name>
</gene>
<organism evidence="3 4">
    <name type="scientific">Nostoc paludosum FACHB-159</name>
    <dbReference type="NCBI Taxonomy" id="2692908"/>
    <lineage>
        <taxon>Bacteria</taxon>
        <taxon>Bacillati</taxon>
        <taxon>Cyanobacteriota</taxon>
        <taxon>Cyanophyceae</taxon>
        <taxon>Nostocales</taxon>
        <taxon>Nostocaceae</taxon>
        <taxon>Nostoc</taxon>
    </lineage>
</organism>
<protein>
    <submittedName>
        <fullName evidence="3">Uncharacterized protein</fullName>
    </submittedName>
</protein>
<feature type="compositionally biased region" description="Polar residues" evidence="2">
    <location>
        <begin position="351"/>
        <end position="367"/>
    </location>
</feature>
<evidence type="ECO:0000256" key="2">
    <source>
        <dbReference type="SAM" id="MobiDB-lite"/>
    </source>
</evidence>
<reference evidence="3 4" key="1">
    <citation type="journal article" date="2020" name="ISME J.">
        <title>Comparative genomics reveals insights into cyanobacterial evolution and habitat adaptation.</title>
        <authorList>
            <person name="Chen M.Y."/>
            <person name="Teng W.K."/>
            <person name="Zhao L."/>
            <person name="Hu C.X."/>
            <person name="Zhou Y.K."/>
            <person name="Han B.P."/>
            <person name="Song L.R."/>
            <person name="Shu W.S."/>
        </authorList>
    </citation>
    <scope>NUCLEOTIDE SEQUENCE [LARGE SCALE GENOMIC DNA]</scope>
    <source>
        <strain evidence="3 4">FACHB-159</strain>
    </source>
</reference>
<feature type="region of interest" description="Disordered" evidence="2">
    <location>
        <begin position="346"/>
        <end position="377"/>
    </location>
</feature>
<evidence type="ECO:0000313" key="4">
    <source>
        <dbReference type="Proteomes" id="UP000637383"/>
    </source>
</evidence>
<dbReference type="EMBL" id="JACJTU010000021">
    <property type="protein sequence ID" value="MBD2736428.1"/>
    <property type="molecule type" value="Genomic_DNA"/>
</dbReference>
<keyword evidence="4" id="KW-1185">Reference proteome</keyword>
<accession>A0ABR8KBZ4</accession>
<name>A0ABR8KBZ4_9NOSO</name>
<feature type="region of interest" description="Disordered" evidence="2">
    <location>
        <begin position="75"/>
        <end position="102"/>
    </location>
</feature>
<sequence length="377" mass="42252">MSGRKTFNVSEGISSTSEPGLLDPIAAVVSMTGRALQAYQERKRQEREAALQREQQIQQKIAQIRASIRSSSANSKIVVQQPQSTKSTSSHNATIKSAQTSTSDVINQALSQDAQRRVQNLQTKLPSIQAEYQVLIDEQLLDASSVQQALQQTEKALQTQNLADAEKYLQALDDARIQVIQQLQAESKAQIDFVQARLNNLQPRLPHRIAQQLQAKINYTGNNWQHISNTDIETLHQEISALESQTEQIQAAAENLVASWQQFHYNARISEISDGDVVIEIETHEGANTLMRVEFEGQKIDLAGPQDQQGDLSCASRTVNVIQLFQEQGYQLEWTQWNGEPVNQEWRNLDTGATPTQTATDSYLSDTPQRRLESQGY</sequence>
<feature type="coiled-coil region" evidence="1">
    <location>
        <begin position="111"/>
        <end position="138"/>
    </location>
</feature>
<feature type="compositionally biased region" description="Polar residues" evidence="2">
    <location>
        <begin position="77"/>
        <end position="102"/>
    </location>
</feature>
<comment type="caution">
    <text evidence="3">The sequence shown here is derived from an EMBL/GenBank/DDBJ whole genome shotgun (WGS) entry which is preliminary data.</text>
</comment>
<feature type="compositionally biased region" description="Basic and acidic residues" evidence="2">
    <location>
        <begin position="368"/>
        <end position="377"/>
    </location>
</feature>
<evidence type="ECO:0000313" key="3">
    <source>
        <dbReference type="EMBL" id="MBD2736428.1"/>
    </source>
</evidence>
<dbReference type="RefSeq" id="WP_190957064.1">
    <property type="nucleotide sequence ID" value="NZ_JACJTU010000021.1"/>
</dbReference>
<keyword evidence="1" id="KW-0175">Coiled coil</keyword>